<organism evidence="13 14">
    <name type="scientific">Caulochytrium protostelioides</name>
    <dbReference type="NCBI Taxonomy" id="1555241"/>
    <lineage>
        <taxon>Eukaryota</taxon>
        <taxon>Fungi</taxon>
        <taxon>Fungi incertae sedis</taxon>
        <taxon>Chytridiomycota</taxon>
        <taxon>Chytridiomycota incertae sedis</taxon>
        <taxon>Chytridiomycetes</taxon>
        <taxon>Caulochytriales</taxon>
        <taxon>Caulochytriaceae</taxon>
        <taxon>Caulochytrium</taxon>
    </lineage>
</organism>
<dbReference type="Pfam" id="PF00730">
    <property type="entry name" value="HhH-GPD"/>
    <property type="match status" value="1"/>
</dbReference>
<dbReference type="Gene3D" id="1.10.340.30">
    <property type="entry name" value="Hypothetical protein, domain 2"/>
    <property type="match status" value="1"/>
</dbReference>
<dbReference type="InterPro" id="IPR023170">
    <property type="entry name" value="HhH_base_excis_C"/>
</dbReference>
<dbReference type="GO" id="GO:0005634">
    <property type="term" value="C:nucleus"/>
    <property type="evidence" value="ECO:0007669"/>
    <property type="project" value="UniProtKB-SubCell"/>
</dbReference>
<dbReference type="GO" id="GO:0000703">
    <property type="term" value="F:oxidized pyrimidine nucleobase lesion DNA N-glycosylase activity"/>
    <property type="evidence" value="ECO:0007669"/>
    <property type="project" value="UniProtKB-UniRule"/>
</dbReference>
<evidence type="ECO:0000256" key="9">
    <source>
        <dbReference type="ARBA" id="ARBA00023239"/>
    </source>
</evidence>
<keyword evidence="6" id="KW-0408">Iron</keyword>
<evidence type="ECO:0000313" key="14">
    <source>
        <dbReference type="Proteomes" id="UP000274922"/>
    </source>
</evidence>
<dbReference type="Gene3D" id="1.10.1670.10">
    <property type="entry name" value="Helix-hairpin-Helix base-excision DNA repair enzymes (C-terminal)"/>
    <property type="match status" value="1"/>
</dbReference>
<keyword evidence="11" id="KW-0496">Mitochondrion</keyword>
<dbReference type="SMART" id="SM00525">
    <property type="entry name" value="FES"/>
    <property type="match status" value="1"/>
</dbReference>
<dbReference type="InterPro" id="IPR030841">
    <property type="entry name" value="NTH1"/>
</dbReference>
<feature type="domain" description="HhH-GPD" evidence="12">
    <location>
        <begin position="96"/>
        <end position="247"/>
    </location>
</feature>
<comment type="caution">
    <text evidence="11">Lacks conserved residue(s) required for the propagation of feature annotation.</text>
</comment>
<dbReference type="GO" id="GO:0046872">
    <property type="term" value="F:metal ion binding"/>
    <property type="evidence" value="ECO:0007669"/>
    <property type="project" value="UniProtKB-KW"/>
</dbReference>
<dbReference type="GO" id="GO:0006289">
    <property type="term" value="P:nucleotide-excision repair"/>
    <property type="evidence" value="ECO:0007669"/>
    <property type="project" value="TreeGrafter"/>
</dbReference>
<dbReference type="SUPFAM" id="SSF48150">
    <property type="entry name" value="DNA-glycosylase"/>
    <property type="match status" value="1"/>
</dbReference>
<protein>
    <recommendedName>
        <fullName evidence="11">Endonuclease III homolog</fullName>
        <ecNumber evidence="11">3.2.2.-</ecNumber>
        <ecNumber evidence="11">4.2.99.18</ecNumber>
    </recommendedName>
    <alternativeName>
        <fullName evidence="11">Bifunctional DNA N-glycosylase/DNA-(apurinic or apyrimidinic site) lyase</fullName>
        <shortName evidence="11">DNA glycosylase/AP lyase</shortName>
    </alternativeName>
</protein>
<evidence type="ECO:0000256" key="11">
    <source>
        <dbReference type="HAMAP-Rule" id="MF_03183"/>
    </source>
</evidence>
<dbReference type="AlphaFoldDB" id="A0A4V1IVJ4"/>
<dbReference type="InterPro" id="IPR003265">
    <property type="entry name" value="HhH-GPD_domain"/>
</dbReference>
<comment type="subcellular location">
    <subcellularLocation>
        <location evidence="11">Nucleus</location>
    </subcellularLocation>
    <subcellularLocation>
        <location evidence="11">Mitochondrion</location>
    </subcellularLocation>
</comment>
<dbReference type="STRING" id="1555241.A0A4V1IVJ4"/>
<keyword evidence="4 11" id="KW-0227">DNA damage</keyword>
<dbReference type="Proteomes" id="UP000274922">
    <property type="component" value="Unassembled WGS sequence"/>
</dbReference>
<comment type="function">
    <text evidence="11">Bifunctional DNA N-glycosylase with associated apurinic/apyrimidinic (AP) lyase function that catalyzes the first step in base excision repair (BER), the primary repair pathway for the repair of oxidative DNA damage. The DNA N-glycosylase activity releases the damaged DNA base from DNA by cleaving the N-glycosidic bond, leaving an AP site. The AP lyase activity cleaves the phosphodiester bond 3' to the AP site by a beta-elimination. Primarily recognizes and repairs oxidative base damage of pyrimidines.</text>
</comment>
<dbReference type="EC" id="3.2.2.-" evidence="11"/>
<dbReference type="EMBL" id="ML014111">
    <property type="protein sequence ID" value="RKP04269.1"/>
    <property type="molecule type" value="Genomic_DNA"/>
</dbReference>
<keyword evidence="9 11" id="KW-0456">Lyase</keyword>
<dbReference type="SMART" id="SM00478">
    <property type="entry name" value="ENDO3c"/>
    <property type="match status" value="1"/>
</dbReference>
<dbReference type="GO" id="GO:0003677">
    <property type="term" value="F:DNA binding"/>
    <property type="evidence" value="ECO:0007669"/>
    <property type="project" value="UniProtKB-UniRule"/>
</dbReference>
<comment type="catalytic activity">
    <reaction evidence="11">
        <text>2'-deoxyribonucleotide-(2'-deoxyribose 5'-phosphate)-2'-deoxyribonucleotide-DNA = a 3'-end 2'-deoxyribonucleotide-(2,3-dehydro-2,3-deoxyribose 5'-phosphate)-DNA + a 5'-end 5'-phospho-2'-deoxyribonucleoside-DNA + H(+)</text>
        <dbReference type="Rhea" id="RHEA:66592"/>
        <dbReference type="Rhea" id="RHEA-COMP:13180"/>
        <dbReference type="Rhea" id="RHEA-COMP:16897"/>
        <dbReference type="Rhea" id="RHEA-COMP:17067"/>
        <dbReference type="ChEBI" id="CHEBI:15378"/>
        <dbReference type="ChEBI" id="CHEBI:136412"/>
        <dbReference type="ChEBI" id="CHEBI:157695"/>
        <dbReference type="ChEBI" id="CHEBI:167181"/>
        <dbReference type="EC" id="4.2.99.18"/>
    </reaction>
</comment>
<evidence type="ECO:0000259" key="12">
    <source>
        <dbReference type="SMART" id="SM00478"/>
    </source>
</evidence>
<dbReference type="HAMAP" id="MF_03183">
    <property type="entry name" value="Endonuclease_III_Nth"/>
    <property type="match status" value="1"/>
</dbReference>
<evidence type="ECO:0000256" key="3">
    <source>
        <dbReference type="ARBA" id="ARBA00022723"/>
    </source>
</evidence>
<name>A0A4V1IVJ4_9FUNG</name>
<sequence length="303" mass="32900">MARSVKAEPGVDPASVATDAAVAASLVSTTTTAAAAAAAPATRPPPRKDWADVYTRISAWRRHHGAPVDEMGCGFSRPKTQDAKHHRYEVLTSLQLSSQTKDPVTWAAMQALRAEPGGCTPQAIVAMDPARLDNLIGKVGFHRRKTVYLQQTAQILLDQYDGDIPDSLEGLMALPGCGPKMSYLALSSAWGKTIGIGVDTHVHRISERLGWTMKPKTPEDTRHQLEAWLPLDRWVDINPMLVGFGQIQCLPIGPRCESCPVRDACPRVGVPRRSAKATARTVKMADTYSMADLAKDEAVKQET</sequence>
<reference evidence="14" key="1">
    <citation type="journal article" date="2018" name="Nat. Microbiol.">
        <title>Leveraging single-cell genomics to expand the fungal tree of life.</title>
        <authorList>
            <person name="Ahrendt S.R."/>
            <person name="Quandt C.A."/>
            <person name="Ciobanu D."/>
            <person name="Clum A."/>
            <person name="Salamov A."/>
            <person name="Andreopoulos B."/>
            <person name="Cheng J.F."/>
            <person name="Woyke T."/>
            <person name="Pelin A."/>
            <person name="Henrissat B."/>
            <person name="Reynolds N.K."/>
            <person name="Benny G.L."/>
            <person name="Smith M.E."/>
            <person name="James T.Y."/>
            <person name="Grigoriev I.V."/>
        </authorList>
    </citation>
    <scope>NUCLEOTIDE SEQUENCE [LARGE SCALE GENOMIC DNA]</scope>
    <source>
        <strain evidence="14">ATCC 52028</strain>
    </source>
</reference>
<proteinExistence type="inferred from homology"/>
<keyword evidence="5 11" id="KW-0378">Hydrolase</keyword>
<evidence type="ECO:0000256" key="5">
    <source>
        <dbReference type="ARBA" id="ARBA00022801"/>
    </source>
</evidence>
<keyword evidence="14" id="KW-1185">Reference proteome</keyword>
<evidence type="ECO:0000256" key="10">
    <source>
        <dbReference type="ARBA" id="ARBA00023295"/>
    </source>
</evidence>
<dbReference type="InterPro" id="IPR011257">
    <property type="entry name" value="DNA_glycosylase"/>
</dbReference>
<evidence type="ECO:0000256" key="1">
    <source>
        <dbReference type="ARBA" id="ARBA00001966"/>
    </source>
</evidence>
<dbReference type="InterPro" id="IPR003651">
    <property type="entry name" value="Endonuclease3_FeS-loop_motif"/>
</dbReference>
<accession>A0A4V1IVJ4</accession>
<evidence type="ECO:0000313" key="13">
    <source>
        <dbReference type="EMBL" id="RKP04269.1"/>
    </source>
</evidence>
<dbReference type="OrthoDB" id="2099276at2759"/>
<evidence type="ECO:0000256" key="7">
    <source>
        <dbReference type="ARBA" id="ARBA00023014"/>
    </source>
</evidence>
<comment type="similarity">
    <text evidence="11">Belongs to the Nth/MutY family.</text>
</comment>
<keyword evidence="11" id="KW-0539">Nucleus</keyword>
<dbReference type="GO" id="GO:0006285">
    <property type="term" value="P:base-excision repair, AP site formation"/>
    <property type="evidence" value="ECO:0007669"/>
    <property type="project" value="UniProtKB-UniRule"/>
</dbReference>
<keyword evidence="3" id="KW-0479">Metal-binding</keyword>
<dbReference type="PANTHER" id="PTHR43286">
    <property type="entry name" value="ENDONUCLEASE III-LIKE PROTEIN 1"/>
    <property type="match status" value="1"/>
</dbReference>
<comment type="cofactor">
    <cofactor evidence="1">
        <name>[4Fe-4S] cluster</name>
        <dbReference type="ChEBI" id="CHEBI:49883"/>
    </cofactor>
</comment>
<dbReference type="GO" id="GO:0140078">
    <property type="term" value="F:class I DNA-(apurinic or apyrimidinic site) endonuclease activity"/>
    <property type="evidence" value="ECO:0007669"/>
    <property type="project" value="UniProtKB-EC"/>
</dbReference>
<keyword evidence="2" id="KW-0004">4Fe-4S</keyword>
<dbReference type="PANTHER" id="PTHR43286:SF1">
    <property type="entry name" value="ENDONUCLEASE III-LIKE PROTEIN 1"/>
    <property type="match status" value="1"/>
</dbReference>
<keyword evidence="7" id="KW-0411">Iron-sulfur</keyword>
<evidence type="ECO:0000256" key="2">
    <source>
        <dbReference type="ARBA" id="ARBA00022485"/>
    </source>
</evidence>
<keyword evidence="10 11" id="KW-0326">Glycosidase</keyword>
<dbReference type="FunFam" id="1.10.340.30:FF:000005">
    <property type="entry name" value="Endonuclease III-like protein 1"/>
    <property type="match status" value="1"/>
</dbReference>
<dbReference type="GO" id="GO:0051539">
    <property type="term" value="F:4 iron, 4 sulfur cluster binding"/>
    <property type="evidence" value="ECO:0007669"/>
    <property type="project" value="UniProtKB-KW"/>
</dbReference>
<gene>
    <name evidence="11" type="primary">NTH1</name>
    <name evidence="13" type="ORF">CXG81DRAFT_8441</name>
</gene>
<dbReference type="GO" id="GO:0005739">
    <property type="term" value="C:mitochondrion"/>
    <property type="evidence" value="ECO:0007669"/>
    <property type="project" value="UniProtKB-SubCell"/>
</dbReference>
<dbReference type="CDD" id="cd00056">
    <property type="entry name" value="ENDO3c"/>
    <property type="match status" value="1"/>
</dbReference>
<evidence type="ECO:0000256" key="8">
    <source>
        <dbReference type="ARBA" id="ARBA00023204"/>
    </source>
</evidence>
<evidence type="ECO:0000256" key="4">
    <source>
        <dbReference type="ARBA" id="ARBA00022763"/>
    </source>
</evidence>
<dbReference type="EC" id="4.2.99.18" evidence="11"/>
<keyword evidence="8 11" id="KW-0234">DNA repair</keyword>
<evidence type="ECO:0000256" key="6">
    <source>
        <dbReference type="ARBA" id="ARBA00023004"/>
    </source>
</evidence>